<reference evidence="1" key="1">
    <citation type="submission" date="2021-02" db="EMBL/GenBank/DDBJ databases">
        <authorList>
            <person name="Nowell W R."/>
        </authorList>
    </citation>
    <scope>NUCLEOTIDE SEQUENCE</scope>
</reference>
<gene>
    <name evidence="1" type="ORF">ZHD862_LOCUS39341</name>
</gene>
<name>A0A815WLM9_9BILA</name>
<dbReference type="Proteomes" id="UP000663864">
    <property type="component" value="Unassembled WGS sequence"/>
</dbReference>
<proteinExistence type="predicted"/>
<sequence length="42" mass="4669">MVNPIYDKLADKVSAEYSREGLIAIGKVDSDLESSISTKYYV</sequence>
<feature type="non-terminal residue" evidence="1">
    <location>
        <position position="42"/>
    </location>
</feature>
<dbReference type="AlphaFoldDB" id="A0A815WLM9"/>
<comment type="caution">
    <text evidence="1">The sequence shown here is derived from an EMBL/GenBank/DDBJ whole genome shotgun (WGS) entry which is preliminary data.</text>
</comment>
<protein>
    <submittedName>
        <fullName evidence="1">Uncharacterized protein</fullName>
    </submittedName>
</protein>
<dbReference type="EMBL" id="CAJNOT010017092">
    <property type="protein sequence ID" value="CAF1550657.1"/>
    <property type="molecule type" value="Genomic_DNA"/>
</dbReference>
<accession>A0A815WLM9</accession>
<evidence type="ECO:0000313" key="1">
    <source>
        <dbReference type="EMBL" id="CAF1550657.1"/>
    </source>
</evidence>
<organism evidence="1 2">
    <name type="scientific">Rotaria sordida</name>
    <dbReference type="NCBI Taxonomy" id="392033"/>
    <lineage>
        <taxon>Eukaryota</taxon>
        <taxon>Metazoa</taxon>
        <taxon>Spiralia</taxon>
        <taxon>Gnathifera</taxon>
        <taxon>Rotifera</taxon>
        <taxon>Eurotatoria</taxon>
        <taxon>Bdelloidea</taxon>
        <taxon>Philodinida</taxon>
        <taxon>Philodinidae</taxon>
        <taxon>Rotaria</taxon>
    </lineage>
</organism>
<evidence type="ECO:0000313" key="2">
    <source>
        <dbReference type="Proteomes" id="UP000663864"/>
    </source>
</evidence>